<organism evidence="2 3">
    <name type="scientific">Streptococcus merionis</name>
    <dbReference type="NCBI Taxonomy" id="400065"/>
    <lineage>
        <taxon>Bacteria</taxon>
        <taxon>Bacillati</taxon>
        <taxon>Bacillota</taxon>
        <taxon>Bacilli</taxon>
        <taxon>Lactobacillales</taxon>
        <taxon>Streptococcaceae</taxon>
        <taxon>Streptococcus</taxon>
    </lineage>
</organism>
<dbReference type="SMART" id="SM00450">
    <property type="entry name" value="RHOD"/>
    <property type="match status" value="1"/>
</dbReference>
<dbReference type="Proteomes" id="UP000215185">
    <property type="component" value="Chromosome 1"/>
</dbReference>
<dbReference type="EC" id="2.8.1.1" evidence="2"/>
<dbReference type="Gene3D" id="3.40.250.10">
    <property type="entry name" value="Rhodanese-like domain"/>
    <property type="match status" value="1"/>
</dbReference>
<dbReference type="PANTHER" id="PTHR43031">
    <property type="entry name" value="FAD-DEPENDENT OXIDOREDUCTASE"/>
    <property type="match status" value="1"/>
</dbReference>
<dbReference type="PROSITE" id="PS00380">
    <property type="entry name" value="RHODANESE_1"/>
    <property type="match status" value="1"/>
</dbReference>
<evidence type="ECO:0000313" key="2">
    <source>
        <dbReference type="EMBL" id="SNU87851.1"/>
    </source>
</evidence>
<dbReference type="PANTHER" id="PTHR43031:SF17">
    <property type="entry name" value="SULFURTRANSFERASE YTWF-RELATED"/>
    <property type="match status" value="1"/>
</dbReference>
<dbReference type="EMBL" id="LT906439">
    <property type="protein sequence ID" value="SNU87851.1"/>
    <property type="molecule type" value="Genomic_DNA"/>
</dbReference>
<dbReference type="InterPro" id="IPR050229">
    <property type="entry name" value="GlpE_sulfurtransferase"/>
</dbReference>
<dbReference type="CDD" id="cd00158">
    <property type="entry name" value="RHOD"/>
    <property type="match status" value="1"/>
</dbReference>
<dbReference type="SUPFAM" id="SSF52821">
    <property type="entry name" value="Rhodanese/Cell cycle control phosphatase"/>
    <property type="match status" value="1"/>
</dbReference>
<keyword evidence="3" id="KW-1185">Reference proteome</keyword>
<dbReference type="eggNOG" id="COG0607">
    <property type="taxonomic scope" value="Bacteria"/>
</dbReference>
<dbReference type="KEGG" id="smen:SAMEA4412692_0803"/>
<dbReference type="Pfam" id="PF00581">
    <property type="entry name" value="Rhodanese"/>
    <property type="match status" value="1"/>
</dbReference>
<protein>
    <submittedName>
        <fullName evidence="2">Rhodanese-like domain-containing protein</fullName>
        <ecNumber evidence="2">2.8.1.1</ecNumber>
    </submittedName>
</protein>
<dbReference type="PROSITE" id="PS50206">
    <property type="entry name" value="RHODANESE_3"/>
    <property type="match status" value="1"/>
</dbReference>
<reference evidence="2 3" key="1">
    <citation type="submission" date="2017-06" db="EMBL/GenBank/DDBJ databases">
        <authorList>
            <consortium name="Pathogen Informatics"/>
        </authorList>
    </citation>
    <scope>NUCLEOTIDE SEQUENCE [LARGE SCALE GENOMIC DNA]</scope>
    <source>
        <strain evidence="2 3">NCTC13788</strain>
    </source>
</reference>
<feature type="domain" description="Rhodanese" evidence="1">
    <location>
        <begin position="20"/>
        <end position="101"/>
    </location>
</feature>
<evidence type="ECO:0000259" key="1">
    <source>
        <dbReference type="PROSITE" id="PS50206"/>
    </source>
</evidence>
<proteinExistence type="predicted"/>
<dbReference type="GO" id="GO:0004792">
    <property type="term" value="F:thiosulfate-cyanide sulfurtransferase activity"/>
    <property type="evidence" value="ECO:0007669"/>
    <property type="project" value="UniProtKB-EC"/>
</dbReference>
<dbReference type="InterPro" id="IPR001307">
    <property type="entry name" value="Thiosulphate_STrfase_CS"/>
</dbReference>
<keyword evidence="2" id="KW-0808">Transferase</keyword>
<dbReference type="InterPro" id="IPR001763">
    <property type="entry name" value="Rhodanese-like_dom"/>
</dbReference>
<sequence>MLTMKSISMRDFQEQFDNLETTIIDVRGADLYAQGHLPGAVNIPLDELDKRLEELSRENAYHIICQRGIKSVQATAFLSSKGFDVTNIDGGTIKWNGKLEQSHNLS</sequence>
<accession>A0A239SQU0</accession>
<name>A0A239SQU0_9STRE</name>
<gene>
    <name evidence="2" type="primary">pspE</name>
    <name evidence="2" type="ORF">SAMEA4412692_00803</name>
</gene>
<dbReference type="InterPro" id="IPR036873">
    <property type="entry name" value="Rhodanese-like_dom_sf"/>
</dbReference>
<evidence type="ECO:0000313" key="3">
    <source>
        <dbReference type="Proteomes" id="UP000215185"/>
    </source>
</evidence>
<dbReference type="STRING" id="1123308.GCA_000380085_00145"/>
<dbReference type="AlphaFoldDB" id="A0A239SQU0"/>